<feature type="signal peptide" evidence="7">
    <location>
        <begin position="1"/>
        <end position="20"/>
    </location>
</feature>
<sequence length="279" mass="30260">MKKNTLLLLILAICSGCVAAAAPIIEGYQAYSLGKGGAMAVESMKPIELEEELAIGGSLAIQVFNRFGGPYKNDKVQRYITTLGQALADVSDRPGIKYYFAILNSEEPNAFATPGGYVFVSKGLLKLVHNEAELAGVLGHELAHITHRHALQTIERNKKMAGLGSLTIGAMGADPELFDEIIEQAADTLFSHGLDKGLEHEADEVGTDYSNRLGYHPGGLKNFLTTLNSRSGHESVFWSTHPTPQDRLDNLAQKLSRFSQGLSQPKYAAEFTQMVQGQL</sequence>
<evidence type="ECO:0000313" key="10">
    <source>
        <dbReference type="Proteomes" id="UP000594688"/>
    </source>
</evidence>
<organism evidence="9 10">
    <name type="scientific">Candidatus Nitronauta litoralis</name>
    <dbReference type="NCBI Taxonomy" id="2705533"/>
    <lineage>
        <taxon>Bacteria</taxon>
        <taxon>Pseudomonadati</taxon>
        <taxon>Nitrospinota/Tectimicrobiota group</taxon>
        <taxon>Nitrospinota</taxon>
        <taxon>Nitrospinia</taxon>
        <taxon>Nitrospinales</taxon>
        <taxon>Nitrospinaceae</taxon>
        <taxon>Candidatus Nitronauta</taxon>
    </lineage>
</organism>
<dbReference type="GO" id="GO:0016020">
    <property type="term" value="C:membrane"/>
    <property type="evidence" value="ECO:0007669"/>
    <property type="project" value="TreeGrafter"/>
</dbReference>
<gene>
    <name evidence="9" type="ORF">G3M70_14285</name>
</gene>
<feature type="domain" description="Peptidase M48" evidence="8">
    <location>
        <begin position="76"/>
        <end position="252"/>
    </location>
</feature>
<evidence type="ECO:0000313" key="9">
    <source>
        <dbReference type="EMBL" id="QPJ62979.1"/>
    </source>
</evidence>
<dbReference type="InterPro" id="IPR001915">
    <property type="entry name" value="Peptidase_M48"/>
</dbReference>
<dbReference type="Gene3D" id="3.30.2010.10">
    <property type="entry name" value="Metalloproteases ('zincins'), catalytic domain"/>
    <property type="match status" value="1"/>
</dbReference>
<feature type="chain" id="PRO_5032619621" evidence="7">
    <location>
        <begin position="21"/>
        <end position="279"/>
    </location>
</feature>
<evidence type="ECO:0000256" key="3">
    <source>
        <dbReference type="ARBA" id="ARBA00022801"/>
    </source>
</evidence>
<keyword evidence="7" id="KW-0732">Signal</keyword>
<protein>
    <submittedName>
        <fullName evidence="9">M48 family metalloprotease</fullName>
    </submittedName>
</protein>
<dbReference type="GO" id="GO:0004222">
    <property type="term" value="F:metalloendopeptidase activity"/>
    <property type="evidence" value="ECO:0007669"/>
    <property type="project" value="InterPro"/>
</dbReference>
<accession>A0A7T0BY00</accession>
<dbReference type="Pfam" id="PF01435">
    <property type="entry name" value="Peptidase_M48"/>
    <property type="match status" value="1"/>
</dbReference>
<keyword evidence="5 6" id="KW-0482">Metalloprotease</keyword>
<keyword evidence="2" id="KW-0479">Metal-binding</keyword>
<name>A0A7T0BY00_9BACT</name>
<evidence type="ECO:0000256" key="7">
    <source>
        <dbReference type="SAM" id="SignalP"/>
    </source>
</evidence>
<evidence type="ECO:0000256" key="6">
    <source>
        <dbReference type="RuleBase" id="RU003983"/>
    </source>
</evidence>
<dbReference type="PANTHER" id="PTHR22726:SF1">
    <property type="entry name" value="METALLOENDOPEPTIDASE OMA1, MITOCHONDRIAL"/>
    <property type="match status" value="1"/>
</dbReference>
<comment type="similarity">
    <text evidence="6">Belongs to the peptidase M48 family.</text>
</comment>
<dbReference type="GO" id="GO:0051603">
    <property type="term" value="P:proteolysis involved in protein catabolic process"/>
    <property type="evidence" value="ECO:0007669"/>
    <property type="project" value="TreeGrafter"/>
</dbReference>
<comment type="cofactor">
    <cofactor evidence="6">
        <name>Zn(2+)</name>
        <dbReference type="ChEBI" id="CHEBI:29105"/>
    </cofactor>
    <text evidence="6">Binds 1 zinc ion per subunit.</text>
</comment>
<keyword evidence="1 6" id="KW-0645">Protease</keyword>
<evidence type="ECO:0000256" key="4">
    <source>
        <dbReference type="ARBA" id="ARBA00022833"/>
    </source>
</evidence>
<evidence type="ECO:0000256" key="1">
    <source>
        <dbReference type="ARBA" id="ARBA00022670"/>
    </source>
</evidence>
<dbReference type="InterPro" id="IPR051156">
    <property type="entry name" value="Mito/Outer_Membr_Metalloprot"/>
</dbReference>
<proteinExistence type="inferred from homology"/>
<dbReference type="PANTHER" id="PTHR22726">
    <property type="entry name" value="METALLOENDOPEPTIDASE OMA1"/>
    <property type="match status" value="1"/>
</dbReference>
<evidence type="ECO:0000259" key="8">
    <source>
        <dbReference type="Pfam" id="PF01435"/>
    </source>
</evidence>
<evidence type="ECO:0000256" key="2">
    <source>
        <dbReference type="ARBA" id="ARBA00022723"/>
    </source>
</evidence>
<dbReference type="Proteomes" id="UP000594688">
    <property type="component" value="Chromosome"/>
</dbReference>
<dbReference type="AlphaFoldDB" id="A0A7T0BY00"/>
<dbReference type="EMBL" id="CP048685">
    <property type="protein sequence ID" value="QPJ62979.1"/>
    <property type="molecule type" value="Genomic_DNA"/>
</dbReference>
<keyword evidence="3 6" id="KW-0378">Hydrolase</keyword>
<evidence type="ECO:0000256" key="5">
    <source>
        <dbReference type="ARBA" id="ARBA00023049"/>
    </source>
</evidence>
<reference evidence="9 10" key="1">
    <citation type="submission" date="2020-02" db="EMBL/GenBank/DDBJ databases">
        <title>Genomic and physiological characterization of two novel Nitrospinaceae genera.</title>
        <authorList>
            <person name="Mueller A.J."/>
            <person name="Jung M.-Y."/>
            <person name="Strachan C.R."/>
            <person name="Herbold C.W."/>
            <person name="Kirkegaard R.H."/>
            <person name="Daims H."/>
        </authorList>
    </citation>
    <scope>NUCLEOTIDE SEQUENCE [LARGE SCALE GENOMIC DNA]</scope>
    <source>
        <strain evidence="9">EB</strain>
    </source>
</reference>
<dbReference type="KEGG" id="nli:G3M70_14285"/>
<dbReference type="GO" id="GO:0046872">
    <property type="term" value="F:metal ion binding"/>
    <property type="evidence" value="ECO:0007669"/>
    <property type="project" value="UniProtKB-KW"/>
</dbReference>
<keyword evidence="4 6" id="KW-0862">Zinc</keyword>